<reference evidence="6 7" key="1">
    <citation type="submission" date="2019-12" db="EMBL/GenBank/DDBJ databases">
        <title>Draft genome sequence of the ascomycete Xylaria multiplex DSM 110363.</title>
        <authorList>
            <person name="Buettner E."/>
            <person name="Kellner H."/>
        </authorList>
    </citation>
    <scope>NUCLEOTIDE SEQUENCE [LARGE SCALE GENOMIC DNA]</scope>
    <source>
        <strain evidence="6 7">DSM 110363</strain>
    </source>
</reference>
<keyword evidence="7" id="KW-1185">Reference proteome</keyword>
<dbReference type="AlphaFoldDB" id="A0A7C8IWW5"/>
<dbReference type="Gene3D" id="1.25.40.250">
    <property type="entry name" value="ARM repeat, domain 1"/>
    <property type="match status" value="1"/>
</dbReference>
<dbReference type="InterPro" id="IPR033464">
    <property type="entry name" value="CSN8_PSD8_EIF3K"/>
</dbReference>
<sequence length="728" mass="82362">MDSEDPQERPDGITNIINGLERYNPEAVGNLEDYVRHQCENRYTDSNANRTLLKLYQLNPDRVKDEVITNILVKALTCFPSPQFSLALHLIPPSVLAPANTRNEELPEAVGKLRLLNDQLQGSQYARFWATLDSDDLYADLTTDIEGFEELVRVRIATLVSHAYREIDLPILEQWLGMDGDAAKKFITETAGWAIEGSLVKIPKNPENEAKKSEVREDVNVDMFSRVIRRAWEETALQLQEFLGSQTPSYAILSHTWGDDEITFADFSRGAPAETEVVTNGWVKIMQTCKLAIAQGYEYVWIDTCCIDKSSSSELTEAINSMYSCRWFSRGWTLQELIAPKDLDFYDFSWTLYGSKASLYADIARVTGINENVLRTASRDLLAEIPVCQKMSWAAGRETRRPEDIAYSLLGIFGVHMPLIYGEGANAFLRLQKKIIKSTNDLTILAWKTPPKPVTDVWNYFDYYSVLAPSPEYFAESGDIVSTEDLIYNPDFSITNKGIQIMVALPAVYIPRVFLSLRCHYRSRPEEPLGIYLQFVGGNVYNRVLIDQISSEVERKKFPETSIFLGTQPLRPDSARNLTRSRGHDFCFEFSNDATMSELSINIVSTHPQKRWGANCVFYAYDALSFIGFQVYRTWGERGLFAGFVIACGFGPGCEPWICIEAEGSDLYDAAEGNDSARVEELSRKLSEDEVTLKNNAIIRVKLEPYDYNPRLIHVGVRALSVQTLPSV</sequence>
<dbReference type="PROSITE" id="PS50250">
    <property type="entry name" value="PCI"/>
    <property type="match status" value="1"/>
</dbReference>
<dbReference type="HAMAP" id="MF_03010">
    <property type="entry name" value="eIF3k"/>
    <property type="match status" value="1"/>
</dbReference>
<organism evidence="6 7">
    <name type="scientific">Xylaria multiplex</name>
    <dbReference type="NCBI Taxonomy" id="323545"/>
    <lineage>
        <taxon>Eukaryota</taxon>
        <taxon>Fungi</taxon>
        <taxon>Dikarya</taxon>
        <taxon>Ascomycota</taxon>
        <taxon>Pezizomycotina</taxon>
        <taxon>Sordariomycetes</taxon>
        <taxon>Xylariomycetidae</taxon>
        <taxon>Xylariales</taxon>
        <taxon>Xylariaceae</taxon>
        <taxon>Xylaria</taxon>
    </lineage>
</organism>
<dbReference type="InterPro" id="IPR000717">
    <property type="entry name" value="PCI_dom"/>
</dbReference>
<dbReference type="GO" id="GO:0016282">
    <property type="term" value="C:eukaryotic 43S preinitiation complex"/>
    <property type="evidence" value="ECO:0007669"/>
    <property type="project" value="UniProtKB-UniRule"/>
</dbReference>
<dbReference type="GO" id="GO:0003743">
    <property type="term" value="F:translation initiation factor activity"/>
    <property type="evidence" value="ECO:0007669"/>
    <property type="project" value="UniProtKB-UniRule"/>
</dbReference>
<dbReference type="GO" id="GO:0033290">
    <property type="term" value="C:eukaryotic 48S preinitiation complex"/>
    <property type="evidence" value="ECO:0007669"/>
    <property type="project" value="UniProtKB-UniRule"/>
</dbReference>
<comment type="function">
    <text evidence="4">Component of the eukaryotic translation initiation factor 3 (eIF-3) complex, which is involved in protein synthesis of a specialized repertoire of mRNAs and, together with other initiation factors, stimulates binding of mRNA and methionyl-tRNAi to the 40S ribosome. The eIF-3 complex specifically targets and initiates translation of a subset of mRNAs involved in cell proliferation.</text>
</comment>
<dbReference type="GO" id="GO:0003723">
    <property type="term" value="F:RNA binding"/>
    <property type="evidence" value="ECO:0007669"/>
    <property type="project" value="UniProtKB-UniRule"/>
</dbReference>
<dbReference type="SUPFAM" id="SSF46785">
    <property type="entry name" value="Winged helix' DNA-binding domain"/>
    <property type="match status" value="1"/>
</dbReference>
<name>A0A7C8IWW5_9PEZI</name>
<dbReference type="InterPro" id="IPR016020">
    <property type="entry name" value="Transl_init_fac_sub12_N_euk"/>
</dbReference>
<evidence type="ECO:0000256" key="4">
    <source>
        <dbReference type="HAMAP-Rule" id="MF_03010"/>
    </source>
</evidence>
<dbReference type="Gene3D" id="1.10.10.10">
    <property type="entry name" value="Winged helix-like DNA-binding domain superfamily/Winged helix DNA-binding domain"/>
    <property type="match status" value="1"/>
</dbReference>
<dbReference type="InterPro" id="IPR010730">
    <property type="entry name" value="HET"/>
</dbReference>
<keyword evidence="3 4" id="KW-0648">Protein biosynthesis</keyword>
<dbReference type="Proteomes" id="UP000481858">
    <property type="component" value="Unassembled WGS sequence"/>
</dbReference>
<dbReference type="GO" id="GO:0006446">
    <property type="term" value="P:regulation of translational initiation"/>
    <property type="evidence" value="ECO:0007669"/>
    <property type="project" value="InterPro"/>
</dbReference>
<dbReference type="FunFam" id="1.10.10.10:FF:000389">
    <property type="entry name" value="Eukaryotic translation initiation factor 3 subunit K"/>
    <property type="match status" value="1"/>
</dbReference>
<evidence type="ECO:0000313" key="7">
    <source>
        <dbReference type="Proteomes" id="UP000481858"/>
    </source>
</evidence>
<dbReference type="PANTHER" id="PTHR10622:SF12">
    <property type="entry name" value="HET DOMAIN-CONTAINING PROTEIN"/>
    <property type="match status" value="1"/>
</dbReference>
<evidence type="ECO:0000256" key="1">
    <source>
        <dbReference type="ARBA" id="ARBA00022490"/>
    </source>
</evidence>
<evidence type="ECO:0000313" key="6">
    <source>
        <dbReference type="EMBL" id="KAF2972740.1"/>
    </source>
</evidence>
<evidence type="ECO:0000256" key="2">
    <source>
        <dbReference type="ARBA" id="ARBA00022540"/>
    </source>
</evidence>
<dbReference type="PANTHER" id="PTHR10622">
    <property type="entry name" value="HET DOMAIN-CONTAINING PROTEIN"/>
    <property type="match status" value="1"/>
</dbReference>
<evidence type="ECO:0000259" key="5">
    <source>
        <dbReference type="PROSITE" id="PS50250"/>
    </source>
</evidence>
<dbReference type="SUPFAM" id="SSF48371">
    <property type="entry name" value="ARM repeat"/>
    <property type="match status" value="1"/>
</dbReference>
<protein>
    <recommendedName>
        <fullName evidence="4">Eukaryotic translation initiation factor 3 subunit K</fullName>
        <shortName evidence="4">eIF3k</shortName>
    </recommendedName>
    <alternativeName>
        <fullName evidence="4">eIF-3 p25</fullName>
    </alternativeName>
</protein>
<dbReference type="GO" id="GO:0005852">
    <property type="term" value="C:eukaryotic translation initiation factor 3 complex"/>
    <property type="evidence" value="ECO:0007669"/>
    <property type="project" value="UniProtKB-UniRule"/>
</dbReference>
<comment type="subunit">
    <text evidence="4">Component of the eukaryotic translation initiation factor 3 (eIF-3) complex.</text>
</comment>
<evidence type="ECO:0000256" key="3">
    <source>
        <dbReference type="ARBA" id="ARBA00022917"/>
    </source>
</evidence>
<dbReference type="InterPro" id="IPR016024">
    <property type="entry name" value="ARM-type_fold"/>
</dbReference>
<dbReference type="InterPro" id="IPR036390">
    <property type="entry name" value="WH_DNA-bd_sf"/>
</dbReference>
<keyword evidence="2 4" id="KW-0396">Initiation factor</keyword>
<dbReference type="GO" id="GO:0043022">
    <property type="term" value="F:ribosome binding"/>
    <property type="evidence" value="ECO:0007669"/>
    <property type="project" value="InterPro"/>
</dbReference>
<dbReference type="InterPro" id="IPR036388">
    <property type="entry name" value="WH-like_DNA-bd_sf"/>
</dbReference>
<accession>A0A7C8IWW5</accession>
<gene>
    <name evidence="6" type="ORF">GQX73_g685</name>
</gene>
<keyword evidence="1 4" id="KW-0963">Cytoplasm</keyword>
<comment type="subcellular location">
    <subcellularLocation>
        <location evidence="4">Cytoplasm</location>
    </subcellularLocation>
</comment>
<dbReference type="InParanoid" id="A0A7C8IWW5"/>
<dbReference type="Pfam" id="PF10075">
    <property type="entry name" value="CSN8_PSD8_EIF3K"/>
    <property type="match status" value="1"/>
</dbReference>
<dbReference type="Pfam" id="PF06985">
    <property type="entry name" value="HET"/>
    <property type="match status" value="1"/>
</dbReference>
<dbReference type="EMBL" id="WUBL01000004">
    <property type="protein sequence ID" value="KAF2972740.1"/>
    <property type="molecule type" value="Genomic_DNA"/>
</dbReference>
<dbReference type="GO" id="GO:0001732">
    <property type="term" value="P:formation of cytoplasmic translation initiation complex"/>
    <property type="evidence" value="ECO:0007669"/>
    <property type="project" value="UniProtKB-UniRule"/>
</dbReference>
<comment type="similarity">
    <text evidence="4">Belongs to the eIF-3 subunit K family.</text>
</comment>
<dbReference type="OrthoDB" id="337745at2759"/>
<feature type="domain" description="PCI" evidence="5">
    <location>
        <begin position="44"/>
        <end position="218"/>
    </location>
</feature>
<proteinExistence type="inferred from homology"/>
<comment type="caution">
    <text evidence="6">The sequence shown here is derived from an EMBL/GenBank/DDBJ whole genome shotgun (WGS) entry which is preliminary data.</text>
</comment>
<dbReference type="InterPro" id="IPR009374">
    <property type="entry name" value="eIF3k"/>
</dbReference>